<evidence type="ECO:0000313" key="2">
    <source>
        <dbReference type="Proteomes" id="UP000186914"/>
    </source>
</evidence>
<organism evidence="1 2">
    <name type="scientific">Haladaptatus litoreus</name>
    <dbReference type="NCBI Taxonomy" id="553468"/>
    <lineage>
        <taxon>Archaea</taxon>
        <taxon>Methanobacteriati</taxon>
        <taxon>Methanobacteriota</taxon>
        <taxon>Stenosarchaea group</taxon>
        <taxon>Halobacteria</taxon>
        <taxon>Halobacteriales</taxon>
        <taxon>Haladaptataceae</taxon>
        <taxon>Haladaptatus</taxon>
    </lineage>
</organism>
<protein>
    <submittedName>
        <fullName evidence="1">Uncharacterized protein</fullName>
    </submittedName>
</protein>
<accession>A0A1N7EFP2</accession>
<gene>
    <name evidence="1" type="ORF">SAMN05421858_4200</name>
</gene>
<proteinExistence type="predicted"/>
<dbReference type="EMBL" id="FTNO01000006">
    <property type="protein sequence ID" value="SIR86972.1"/>
    <property type="molecule type" value="Genomic_DNA"/>
</dbReference>
<keyword evidence="2" id="KW-1185">Reference proteome</keyword>
<dbReference type="Proteomes" id="UP000186914">
    <property type="component" value="Unassembled WGS sequence"/>
</dbReference>
<sequence>MEEIESENQYNTLDNFYLVWPELWKVAKPMSAYPVSQTDV</sequence>
<evidence type="ECO:0000313" key="1">
    <source>
        <dbReference type="EMBL" id="SIR86972.1"/>
    </source>
</evidence>
<name>A0A1N7EFP2_9EURY</name>
<dbReference type="AlphaFoldDB" id="A0A1N7EFP2"/>
<reference evidence="2" key="1">
    <citation type="submission" date="2017-01" db="EMBL/GenBank/DDBJ databases">
        <authorList>
            <person name="Varghese N."/>
            <person name="Submissions S."/>
        </authorList>
    </citation>
    <scope>NUCLEOTIDE SEQUENCE [LARGE SCALE GENOMIC DNA]</scope>
    <source>
        <strain evidence="2">CGMCC 1.7737</strain>
    </source>
</reference>